<keyword evidence="2" id="KW-0472">Membrane</keyword>
<keyword evidence="2" id="KW-1133">Transmembrane helix</keyword>
<dbReference type="InParanoid" id="A0A1Z5RQ05"/>
<dbReference type="EMBL" id="CM000763">
    <property type="protein sequence ID" value="OQU85778.1"/>
    <property type="molecule type" value="Genomic_DNA"/>
</dbReference>
<dbReference type="Proteomes" id="UP000000768">
    <property type="component" value="Chromosome 4"/>
</dbReference>
<keyword evidence="4" id="KW-1185">Reference proteome</keyword>
<evidence type="ECO:0000313" key="4">
    <source>
        <dbReference type="Proteomes" id="UP000000768"/>
    </source>
</evidence>
<proteinExistence type="predicted"/>
<feature type="transmembrane region" description="Helical" evidence="2">
    <location>
        <begin position="168"/>
        <end position="185"/>
    </location>
</feature>
<evidence type="ECO:0000313" key="3">
    <source>
        <dbReference type="EMBL" id="OQU85778.1"/>
    </source>
</evidence>
<gene>
    <name evidence="3" type="ORF">SORBI_3004G305733</name>
</gene>
<evidence type="ECO:0000256" key="1">
    <source>
        <dbReference type="SAM" id="MobiDB-lite"/>
    </source>
</evidence>
<keyword evidence="2" id="KW-0812">Transmembrane</keyword>
<dbReference type="Gramene" id="OQU85778">
    <property type="protein sequence ID" value="OQU85778"/>
    <property type="gene ID" value="SORBI_3004G305733"/>
</dbReference>
<name>A0A1Z5RQ05_SORBI</name>
<reference evidence="3 4" key="1">
    <citation type="journal article" date="2009" name="Nature">
        <title>The Sorghum bicolor genome and the diversification of grasses.</title>
        <authorList>
            <person name="Paterson A.H."/>
            <person name="Bowers J.E."/>
            <person name="Bruggmann R."/>
            <person name="Dubchak I."/>
            <person name="Grimwood J."/>
            <person name="Gundlach H."/>
            <person name="Haberer G."/>
            <person name="Hellsten U."/>
            <person name="Mitros T."/>
            <person name="Poliakov A."/>
            <person name="Schmutz J."/>
            <person name="Spannagl M."/>
            <person name="Tang H."/>
            <person name="Wang X."/>
            <person name="Wicker T."/>
            <person name="Bharti A.K."/>
            <person name="Chapman J."/>
            <person name="Feltus F.A."/>
            <person name="Gowik U."/>
            <person name="Grigoriev I.V."/>
            <person name="Lyons E."/>
            <person name="Maher C.A."/>
            <person name="Martis M."/>
            <person name="Narechania A."/>
            <person name="Otillar R.P."/>
            <person name="Penning B.W."/>
            <person name="Salamov A.A."/>
            <person name="Wang Y."/>
            <person name="Zhang L."/>
            <person name="Carpita N.C."/>
            <person name="Freeling M."/>
            <person name="Gingle A.R."/>
            <person name="Hash C.T."/>
            <person name="Keller B."/>
            <person name="Klein P."/>
            <person name="Kresovich S."/>
            <person name="McCann M.C."/>
            <person name="Ming R."/>
            <person name="Peterson D.G."/>
            <person name="Mehboob-ur-Rahman"/>
            <person name="Ware D."/>
            <person name="Westhoff P."/>
            <person name="Mayer K.F."/>
            <person name="Messing J."/>
            <person name="Rokhsar D.S."/>
        </authorList>
    </citation>
    <scope>NUCLEOTIDE SEQUENCE [LARGE SCALE GENOMIC DNA]</scope>
    <source>
        <strain evidence="4">cv. BTx623</strain>
    </source>
</reference>
<reference evidence="4" key="2">
    <citation type="journal article" date="2018" name="Plant J.">
        <title>The Sorghum bicolor reference genome: improved assembly, gene annotations, a transcriptome atlas, and signatures of genome organization.</title>
        <authorList>
            <person name="McCormick R.F."/>
            <person name="Truong S.K."/>
            <person name="Sreedasyam A."/>
            <person name="Jenkins J."/>
            <person name="Shu S."/>
            <person name="Sims D."/>
            <person name="Kennedy M."/>
            <person name="Amirebrahimi M."/>
            <person name="Weers B.D."/>
            <person name="McKinley B."/>
            <person name="Mattison A."/>
            <person name="Morishige D.T."/>
            <person name="Grimwood J."/>
            <person name="Schmutz J."/>
            <person name="Mullet J.E."/>
        </authorList>
    </citation>
    <scope>NUCLEOTIDE SEQUENCE [LARGE SCALE GENOMIC DNA]</scope>
    <source>
        <strain evidence="4">cv. BTx623</strain>
    </source>
</reference>
<sequence length="212" mass="22957">MARHGTNRTERACLPLCRPPAGERPRLDSPRGRGWWSKDALPCPALPPYASEAGPCKAGDRTDGDAALVPIERAKTASDSSFPQMACGVSRIARAELQLLPCLPVPTRRRRRRRRRPATPFPPLRLLSSGGLHPSVGISVDATRGLLQRVRCWIVAGCDGQGQHRNTAGIGVALLLLLLYIYIYTKGDLNAAQLVVNTIKGSVPIRGLICSK</sequence>
<feature type="compositionally biased region" description="Basic and acidic residues" evidence="1">
    <location>
        <begin position="21"/>
        <end position="31"/>
    </location>
</feature>
<feature type="region of interest" description="Disordered" evidence="1">
    <location>
        <begin position="1"/>
        <end position="33"/>
    </location>
</feature>
<dbReference type="AlphaFoldDB" id="A0A1Z5RQ05"/>
<accession>A0A1Z5RQ05</accession>
<evidence type="ECO:0000256" key="2">
    <source>
        <dbReference type="SAM" id="Phobius"/>
    </source>
</evidence>
<protein>
    <submittedName>
        <fullName evidence="3">Uncharacterized protein</fullName>
    </submittedName>
</protein>
<organism evidence="3 4">
    <name type="scientific">Sorghum bicolor</name>
    <name type="common">Sorghum</name>
    <name type="synonym">Sorghum vulgare</name>
    <dbReference type="NCBI Taxonomy" id="4558"/>
    <lineage>
        <taxon>Eukaryota</taxon>
        <taxon>Viridiplantae</taxon>
        <taxon>Streptophyta</taxon>
        <taxon>Embryophyta</taxon>
        <taxon>Tracheophyta</taxon>
        <taxon>Spermatophyta</taxon>
        <taxon>Magnoliopsida</taxon>
        <taxon>Liliopsida</taxon>
        <taxon>Poales</taxon>
        <taxon>Poaceae</taxon>
        <taxon>PACMAD clade</taxon>
        <taxon>Panicoideae</taxon>
        <taxon>Andropogonodae</taxon>
        <taxon>Andropogoneae</taxon>
        <taxon>Sorghinae</taxon>
        <taxon>Sorghum</taxon>
    </lineage>
</organism>